<name>A0ACD5FGQ3_RHILE</name>
<evidence type="ECO:0000313" key="1">
    <source>
        <dbReference type="EMBL" id="XKQ44588.1"/>
    </source>
</evidence>
<sequence length="82" mass="8507">MPEVIACHLVSGDHDLLEVVIPDMATYEATVPIALLALPAIGVIRTSSRCAPINPTVRYLSTAPASLSVTATHRVAPASGSE</sequence>
<organism evidence="1 2">
    <name type="scientific">Rhizobium leguminosarum</name>
    <dbReference type="NCBI Taxonomy" id="384"/>
    <lineage>
        <taxon>Bacteria</taxon>
        <taxon>Pseudomonadati</taxon>
        <taxon>Pseudomonadota</taxon>
        <taxon>Alphaproteobacteria</taxon>
        <taxon>Hyphomicrobiales</taxon>
        <taxon>Rhizobiaceae</taxon>
        <taxon>Rhizobium/Agrobacterium group</taxon>
        <taxon>Rhizobium</taxon>
    </lineage>
</organism>
<accession>A0ACD5FGQ3</accession>
<evidence type="ECO:0000313" key="2">
    <source>
        <dbReference type="Proteomes" id="UP000076193"/>
    </source>
</evidence>
<reference evidence="1" key="1">
    <citation type="submission" date="2024-10" db="EMBL/GenBank/DDBJ databases">
        <title>Strain of Rhizobium-related bacteria isolated fromm roots of Vavilovia formosa.</title>
        <authorList>
            <person name="Kimeklis A."/>
            <person name="Afonin A."/>
        </authorList>
    </citation>
    <scope>NUCLEOTIDE SEQUENCE</scope>
    <source>
        <strain evidence="1">Vaf12</strain>
    </source>
</reference>
<geneLocation type="plasmid" evidence="1 2">
    <name>unnamed3</name>
</geneLocation>
<gene>
    <name evidence="1" type="ORF">A4A59_034090</name>
</gene>
<dbReference type="EMBL" id="CP171847">
    <property type="protein sequence ID" value="XKQ44588.1"/>
    <property type="molecule type" value="Genomic_DNA"/>
</dbReference>
<dbReference type="Proteomes" id="UP000076193">
    <property type="component" value="Plasmid unnamed3"/>
</dbReference>
<keyword evidence="1" id="KW-0614">Plasmid</keyword>
<proteinExistence type="predicted"/>
<protein>
    <submittedName>
        <fullName evidence="1">Lrp/AsnC ligand binding domain-containing protein</fullName>
    </submittedName>
</protein>